<evidence type="ECO:0000313" key="14">
    <source>
        <dbReference type="EMBL" id="MPL90633.1"/>
    </source>
</evidence>
<dbReference type="InterPro" id="IPR029069">
    <property type="entry name" value="HotDog_dom_sf"/>
</dbReference>
<dbReference type="EMBL" id="VSSQ01000309">
    <property type="protein sequence ID" value="MPL90633.1"/>
    <property type="molecule type" value="Genomic_DNA"/>
</dbReference>
<comment type="cofactor">
    <cofactor evidence="1">
        <name>Zn(2+)</name>
        <dbReference type="ChEBI" id="CHEBI:29105"/>
    </cofactor>
</comment>
<comment type="pathway">
    <text evidence="3">Glycolipid biosynthesis; lipid IV(A) biosynthesis; lipid IV(A) from (3R)-3-hydroxytetradecanoyl-[acyl-carrier-protein] and UDP-N-acetyl-alpha-D-glucosamine: step 2/6.</text>
</comment>
<organism evidence="14">
    <name type="scientific">bioreactor metagenome</name>
    <dbReference type="NCBI Taxonomy" id="1076179"/>
    <lineage>
        <taxon>unclassified sequences</taxon>
        <taxon>metagenomes</taxon>
        <taxon>ecological metagenomes</taxon>
    </lineage>
</organism>
<dbReference type="SUPFAM" id="SSF54637">
    <property type="entry name" value="Thioesterase/thiol ester dehydrase-isomerase"/>
    <property type="match status" value="1"/>
</dbReference>
<comment type="catalytic activity">
    <reaction evidence="12">
        <text>a UDP-3-O-[(3R)-3-hydroxyacyl]-N-acetyl-alpha-D-glucosamine + H2O = a UDP-3-O-[(3R)-3-hydroxyacyl]-alpha-D-glucosamine + acetate</text>
        <dbReference type="Rhea" id="RHEA:67816"/>
        <dbReference type="ChEBI" id="CHEBI:15377"/>
        <dbReference type="ChEBI" id="CHEBI:30089"/>
        <dbReference type="ChEBI" id="CHEBI:137740"/>
        <dbReference type="ChEBI" id="CHEBI:173225"/>
        <dbReference type="EC" id="3.5.1.108"/>
    </reaction>
</comment>
<dbReference type="NCBIfam" id="TIGR01750">
    <property type="entry name" value="fabZ"/>
    <property type="match status" value="1"/>
</dbReference>
<dbReference type="NCBIfam" id="NF000582">
    <property type="entry name" value="PRK00006.1"/>
    <property type="match status" value="1"/>
</dbReference>
<name>A0A644VJ52_9ZZZZ</name>
<dbReference type="GO" id="GO:0016836">
    <property type="term" value="F:hydro-lyase activity"/>
    <property type="evidence" value="ECO:0007669"/>
    <property type="project" value="InterPro"/>
</dbReference>
<dbReference type="Pfam" id="PF07977">
    <property type="entry name" value="FabA"/>
    <property type="match status" value="1"/>
</dbReference>
<evidence type="ECO:0000256" key="12">
    <source>
        <dbReference type="ARBA" id="ARBA00024535"/>
    </source>
</evidence>
<dbReference type="HAMAP" id="MF_00406">
    <property type="entry name" value="FabZ"/>
    <property type="match status" value="1"/>
</dbReference>
<dbReference type="Pfam" id="PF03331">
    <property type="entry name" value="LpxC"/>
    <property type="match status" value="2"/>
</dbReference>
<keyword evidence="6" id="KW-0441">Lipid A biosynthesis</keyword>
<keyword evidence="5" id="KW-0444">Lipid biosynthesis</keyword>
<reference evidence="14" key="1">
    <citation type="submission" date="2019-08" db="EMBL/GenBank/DDBJ databases">
        <authorList>
            <person name="Kucharzyk K."/>
            <person name="Murdoch R.W."/>
            <person name="Higgins S."/>
            <person name="Loffler F."/>
        </authorList>
    </citation>
    <scope>NUCLEOTIDE SEQUENCE</scope>
</reference>
<evidence type="ECO:0000256" key="4">
    <source>
        <dbReference type="ARBA" id="ARBA00022490"/>
    </source>
</evidence>
<dbReference type="Gene3D" id="3.10.129.10">
    <property type="entry name" value="Hotdog Thioesterase"/>
    <property type="match status" value="1"/>
</dbReference>
<accession>A0A644VJ52</accession>
<dbReference type="GO" id="GO:0046872">
    <property type="term" value="F:metal ion binding"/>
    <property type="evidence" value="ECO:0007669"/>
    <property type="project" value="UniProtKB-KW"/>
</dbReference>
<dbReference type="PANTHER" id="PTHR33694">
    <property type="entry name" value="UDP-3-O-ACYL-N-ACETYLGLUCOSAMINE DEACETYLASE 1, MITOCHONDRIAL-RELATED"/>
    <property type="match status" value="1"/>
</dbReference>
<keyword evidence="7" id="KW-0479">Metal-binding</keyword>
<evidence type="ECO:0000256" key="10">
    <source>
        <dbReference type="ARBA" id="ARBA00023098"/>
    </source>
</evidence>
<evidence type="ECO:0000256" key="3">
    <source>
        <dbReference type="ARBA" id="ARBA00005002"/>
    </source>
</evidence>
<dbReference type="NCBIfam" id="TIGR00325">
    <property type="entry name" value="lpxC"/>
    <property type="match status" value="1"/>
</dbReference>
<comment type="function">
    <text evidence="13">Involved in unsaturated fatty acids biosynthesis. Catalyzes the dehydration of short chain beta-hydroxyacyl-ACPs and long chain saturated and unsaturated beta-hydroxyacyl-ACPs.</text>
</comment>
<sequence>MEHQNTIKSKFTVSGKGLHYGNNINVTLLPAEPNTGIVFRRVDLENSPTIPAFIEYVTDTSRGTTLEKNGVKVSTIEHLMATLHYFCVDNVVIEIDSNEIPILDGSAKIWVENIKKVGIQPQLYKKYYYSIKSPITYKDEKNNVEITALPYDGFKVDLTIDYNSSVLGVQTMSIDSLNGFEKEIAPCRTFVFLHEIEQLLKLNLIKGGDLDNALIFVENTLKQEQIDHLAKVFNKDPQHIKVEKGTLNNIEKRFDNEPARHKLLDFIGDINLIGVNLRGHFILKRPGHYANTEFAKLIKQVIMEKMTGAPHYDPNNEPVFTINDIKTFLPHRFPMLLVDKIIEVGDDYVIGVKNVTGNEDFFNGHFPNEPIMPGVLIVEAMGQTGGILVLKDYPDPENYTTYFMKIDGVRFRGKVVPGDTLIFRLFLTEPVRRGIVKMKGEAYVGNKMVMEAELMAQVAKTK</sequence>
<keyword evidence="11" id="KW-0456">Lyase</keyword>
<evidence type="ECO:0000256" key="1">
    <source>
        <dbReference type="ARBA" id="ARBA00001947"/>
    </source>
</evidence>
<dbReference type="UniPathway" id="UPA00359">
    <property type="reaction ID" value="UER00478"/>
</dbReference>
<dbReference type="InterPro" id="IPR004463">
    <property type="entry name" value="UDP-acyl_GlcNac_deAcase"/>
</dbReference>
<gene>
    <name evidence="14" type="ORF">SDC9_36687</name>
</gene>
<dbReference type="InterPro" id="IPR013114">
    <property type="entry name" value="FabA_FabZ"/>
</dbReference>
<dbReference type="FunFam" id="3.10.129.10:FF:000001">
    <property type="entry name" value="3-hydroxyacyl-[acyl-carrier-protein] dehydratase FabZ"/>
    <property type="match status" value="1"/>
</dbReference>
<dbReference type="HAMAP" id="MF_00388">
    <property type="entry name" value="LpxC"/>
    <property type="match status" value="1"/>
</dbReference>
<dbReference type="InterPro" id="IPR015870">
    <property type="entry name" value="UDP-acyl_N-AcGlcN_deAcase_N"/>
</dbReference>
<evidence type="ECO:0000256" key="7">
    <source>
        <dbReference type="ARBA" id="ARBA00022723"/>
    </source>
</evidence>
<dbReference type="InterPro" id="IPR010084">
    <property type="entry name" value="FabZ"/>
</dbReference>
<keyword evidence="4" id="KW-0963">Cytoplasm</keyword>
<evidence type="ECO:0000256" key="13">
    <source>
        <dbReference type="ARBA" id="ARBA00025049"/>
    </source>
</evidence>
<keyword evidence="8" id="KW-0378">Hydrolase</keyword>
<evidence type="ECO:0000256" key="11">
    <source>
        <dbReference type="ARBA" id="ARBA00023239"/>
    </source>
</evidence>
<dbReference type="GO" id="GO:0005737">
    <property type="term" value="C:cytoplasm"/>
    <property type="evidence" value="ECO:0007669"/>
    <property type="project" value="UniProtKB-SubCell"/>
</dbReference>
<evidence type="ECO:0000256" key="9">
    <source>
        <dbReference type="ARBA" id="ARBA00022833"/>
    </source>
</evidence>
<keyword evidence="9" id="KW-0862">Zinc</keyword>
<keyword evidence="10" id="KW-0443">Lipid metabolism</keyword>
<proteinExistence type="inferred from homology"/>
<dbReference type="GO" id="GO:0016020">
    <property type="term" value="C:membrane"/>
    <property type="evidence" value="ECO:0007669"/>
    <property type="project" value="GOC"/>
</dbReference>
<evidence type="ECO:0000256" key="8">
    <source>
        <dbReference type="ARBA" id="ARBA00022801"/>
    </source>
</evidence>
<evidence type="ECO:0000256" key="2">
    <source>
        <dbReference type="ARBA" id="ARBA00004496"/>
    </source>
</evidence>
<dbReference type="AlphaFoldDB" id="A0A644VJ52"/>
<dbReference type="Gene3D" id="3.30.1700.10">
    <property type="entry name" value="lpxc deacetylase, domain 2"/>
    <property type="match status" value="1"/>
</dbReference>
<evidence type="ECO:0000256" key="5">
    <source>
        <dbReference type="ARBA" id="ARBA00022516"/>
    </source>
</evidence>
<dbReference type="GO" id="GO:0103117">
    <property type="term" value="F:UDP-3-O-acyl-N-acetylglucosamine deacetylase activity"/>
    <property type="evidence" value="ECO:0007669"/>
    <property type="project" value="UniProtKB-EC"/>
</dbReference>
<protein>
    <submittedName>
        <fullName evidence="14">Uncharacterized protein</fullName>
    </submittedName>
</protein>
<dbReference type="GO" id="GO:0009245">
    <property type="term" value="P:lipid A biosynthetic process"/>
    <property type="evidence" value="ECO:0007669"/>
    <property type="project" value="UniProtKB-KW"/>
</dbReference>
<dbReference type="InterPro" id="IPR011334">
    <property type="entry name" value="UDP-acyl_GlcNac_deAcase_C"/>
</dbReference>
<dbReference type="GO" id="GO:0006633">
    <property type="term" value="P:fatty acid biosynthetic process"/>
    <property type="evidence" value="ECO:0007669"/>
    <property type="project" value="InterPro"/>
</dbReference>
<dbReference type="SUPFAM" id="SSF54211">
    <property type="entry name" value="Ribosomal protein S5 domain 2-like"/>
    <property type="match status" value="2"/>
</dbReference>
<dbReference type="Gene3D" id="3.30.230.20">
    <property type="entry name" value="lpxc deacetylase, domain 1"/>
    <property type="match status" value="1"/>
</dbReference>
<dbReference type="PANTHER" id="PTHR33694:SF1">
    <property type="entry name" value="UDP-3-O-ACYL-N-ACETYLGLUCOSAMINE DEACETYLASE 1, MITOCHONDRIAL-RELATED"/>
    <property type="match status" value="1"/>
</dbReference>
<comment type="subcellular location">
    <subcellularLocation>
        <location evidence="2">Cytoplasm</location>
    </subcellularLocation>
</comment>
<dbReference type="InterPro" id="IPR020568">
    <property type="entry name" value="Ribosomal_Su5_D2-typ_SF"/>
</dbReference>
<dbReference type="CDD" id="cd01288">
    <property type="entry name" value="FabZ"/>
    <property type="match status" value="1"/>
</dbReference>
<dbReference type="NCBIfam" id="NF009667">
    <property type="entry name" value="PRK13188.1"/>
    <property type="match status" value="1"/>
</dbReference>
<evidence type="ECO:0000256" key="6">
    <source>
        <dbReference type="ARBA" id="ARBA00022556"/>
    </source>
</evidence>
<comment type="caution">
    <text evidence="14">The sequence shown here is derived from an EMBL/GenBank/DDBJ whole genome shotgun (WGS) entry which is preliminary data.</text>
</comment>